<dbReference type="EMBL" id="JAGTXB010000025">
    <property type="protein sequence ID" value="MBS0031793.1"/>
    <property type="molecule type" value="Genomic_DNA"/>
</dbReference>
<evidence type="ECO:0000313" key="2">
    <source>
        <dbReference type="Proteomes" id="UP000676386"/>
    </source>
</evidence>
<dbReference type="Pfam" id="PF00106">
    <property type="entry name" value="adh_short"/>
    <property type="match status" value="1"/>
</dbReference>
<protein>
    <submittedName>
        <fullName evidence="1">SDR family NAD(P)-dependent oxidoreductase</fullName>
    </submittedName>
</protein>
<dbReference type="Proteomes" id="UP000676386">
    <property type="component" value="Unassembled WGS sequence"/>
</dbReference>
<name>A0ABS5J993_9BACT</name>
<organism evidence="1 2">
    <name type="scientific">Chitinophaga hostae</name>
    <dbReference type="NCBI Taxonomy" id="2831022"/>
    <lineage>
        <taxon>Bacteria</taxon>
        <taxon>Pseudomonadati</taxon>
        <taxon>Bacteroidota</taxon>
        <taxon>Chitinophagia</taxon>
        <taxon>Chitinophagales</taxon>
        <taxon>Chitinophagaceae</taxon>
        <taxon>Chitinophaga</taxon>
    </lineage>
</organism>
<accession>A0ABS5J993</accession>
<dbReference type="RefSeq" id="WP_211976955.1">
    <property type="nucleotide sequence ID" value="NZ_CBFHAM010000012.1"/>
</dbReference>
<evidence type="ECO:0000313" key="1">
    <source>
        <dbReference type="EMBL" id="MBS0031793.1"/>
    </source>
</evidence>
<proteinExistence type="predicted"/>
<comment type="caution">
    <text evidence="1">The sequence shown here is derived from an EMBL/GenBank/DDBJ whole genome shotgun (WGS) entry which is preliminary data.</text>
</comment>
<dbReference type="InterPro" id="IPR002347">
    <property type="entry name" value="SDR_fam"/>
</dbReference>
<dbReference type="InterPro" id="IPR036291">
    <property type="entry name" value="NAD(P)-bd_dom_sf"/>
</dbReference>
<reference evidence="1 2" key="1">
    <citation type="submission" date="2021-04" db="EMBL/GenBank/DDBJ databases">
        <title>Chitinophaga sp. nov., isolated from the rhizosphere soil.</title>
        <authorList>
            <person name="He S."/>
        </authorList>
    </citation>
    <scope>NUCLEOTIDE SEQUENCE [LARGE SCALE GENOMIC DNA]</scope>
    <source>
        <strain evidence="1 2">2R12</strain>
    </source>
</reference>
<keyword evidence="2" id="KW-1185">Reference proteome</keyword>
<dbReference type="Gene3D" id="3.40.50.720">
    <property type="entry name" value="NAD(P)-binding Rossmann-like Domain"/>
    <property type="match status" value="1"/>
</dbReference>
<dbReference type="SUPFAM" id="SSF51735">
    <property type="entry name" value="NAD(P)-binding Rossmann-fold domains"/>
    <property type="match status" value="1"/>
</dbReference>
<gene>
    <name evidence="1" type="ORF">KE626_30960</name>
</gene>
<sequence>MERQLNIIIGVSSFLGQQVASLLLNNGQLVAGTFYEHEDAIGQLGDYDRFFSYRLNVTDANALHRFVKLYLAGIIEQHHIRSLNIIYCCGAWYQGKIKDWKPDDFDRVYQVNVKAPCVLTSLILAAGGWPCRFVFVSGLAGDDNAFEGNGLYGLCTNSIRFFTRVLSKELVDRSASACVLLTLGLFDKGQPYYASLINDIGVPQYFSVPHVAALIHDLVEHPSRMVLLNGSELKAPNNITSYEKVVHWLDKYYDNVCK</sequence>